<name>A0A915IKN2_ROMCU</name>
<sequence>MTKPPHGWTLRRTPILGDCEAGAVRNGDASMILTSSLTAGNVSPKVLVTGCCGAITASVWAPVVVIDGDAATTAVGRALRLASSTEWGMSPGEEARKLQDRLCEGILEAVTLVLYNN</sequence>
<dbReference type="AlphaFoldDB" id="A0A915IKN2"/>
<dbReference type="Proteomes" id="UP000887565">
    <property type="component" value="Unplaced"/>
</dbReference>
<evidence type="ECO:0000313" key="1">
    <source>
        <dbReference type="Proteomes" id="UP000887565"/>
    </source>
</evidence>
<organism evidence="1 2">
    <name type="scientific">Romanomermis culicivorax</name>
    <name type="common">Nematode worm</name>
    <dbReference type="NCBI Taxonomy" id="13658"/>
    <lineage>
        <taxon>Eukaryota</taxon>
        <taxon>Metazoa</taxon>
        <taxon>Ecdysozoa</taxon>
        <taxon>Nematoda</taxon>
        <taxon>Enoplea</taxon>
        <taxon>Dorylaimia</taxon>
        <taxon>Mermithida</taxon>
        <taxon>Mermithoidea</taxon>
        <taxon>Mermithidae</taxon>
        <taxon>Romanomermis</taxon>
    </lineage>
</organism>
<accession>A0A915IKN2</accession>
<protein>
    <submittedName>
        <fullName evidence="2">Uncharacterized protein</fullName>
    </submittedName>
</protein>
<keyword evidence="1" id="KW-1185">Reference proteome</keyword>
<reference evidence="2" key="1">
    <citation type="submission" date="2022-11" db="UniProtKB">
        <authorList>
            <consortium name="WormBaseParasite"/>
        </authorList>
    </citation>
    <scope>IDENTIFICATION</scope>
</reference>
<evidence type="ECO:0000313" key="2">
    <source>
        <dbReference type="WBParaSite" id="nRc.2.0.1.t14380-RA"/>
    </source>
</evidence>
<proteinExistence type="predicted"/>
<dbReference type="WBParaSite" id="nRc.2.0.1.t14380-RA">
    <property type="protein sequence ID" value="nRc.2.0.1.t14380-RA"/>
    <property type="gene ID" value="nRc.2.0.1.g14380"/>
</dbReference>